<evidence type="ECO:0000259" key="2">
    <source>
        <dbReference type="PROSITE" id="PS51371"/>
    </source>
</evidence>
<dbReference type="SMART" id="SM00116">
    <property type="entry name" value="CBS"/>
    <property type="match status" value="1"/>
</dbReference>
<dbReference type="PROSITE" id="PS51371">
    <property type="entry name" value="CBS"/>
    <property type="match status" value="1"/>
</dbReference>
<dbReference type="EMBL" id="JBHSCZ010000002">
    <property type="protein sequence ID" value="MFC4263319.1"/>
    <property type="molecule type" value="Genomic_DNA"/>
</dbReference>
<accession>A0ABV8QT80</accession>
<evidence type="ECO:0000313" key="3">
    <source>
        <dbReference type="EMBL" id="MFC4263319.1"/>
    </source>
</evidence>
<organism evidence="3 4">
    <name type="scientific">Ferruginibacter yonginensis</name>
    <dbReference type="NCBI Taxonomy" id="1310416"/>
    <lineage>
        <taxon>Bacteria</taxon>
        <taxon>Pseudomonadati</taxon>
        <taxon>Bacteroidota</taxon>
        <taxon>Chitinophagia</taxon>
        <taxon>Chitinophagales</taxon>
        <taxon>Chitinophagaceae</taxon>
        <taxon>Ferruginibacter</taxon>
    </lineage>
</organism>
<dbReference type="InterPro" id="IPR046342">
    <property type="entry name" value="CBS_dom_sf"/>
</dbReference>
<comment type="caution">
    <text evidence="3">The sequence shown here is derived from an EMBL/GenBank/DDBJ whole genome shotgun (WGS) entry which is preliminary data.</text>
</comment>
<dbReference type="Pfam" id="PF00571">
    <property type="entry name" value="CBS"/>
    <property type="match status" value="1"/>
</dbReference>
<dbReference type="RefSeq" id="WP_379709713.1">
    <property type="nucleotide sequence ID" value="NZ_JBHSCZ010000002.1"/>
</dbReference>
<protein>
    <submittedName>
        <fullName evidence="3">CBS domain-containing protein</fullName>
    </submittedName>
</protein>
<reference evidence="4" key="1">
    <citation type="journal article" date="2019" name="Int. J. Syst. Evol. Microbiol.">
        <title>The Global Catalogue of Microorganisms (GCM) 10K type strain sequencing project: providing services to taxonomists for standard genome sequencing and annotation.</title>
        <authorList>
            <consortium name="The Broad Institute Genomics Platform"/>
            <consortium name="The Broad Institute Genome Sequencing Center for Infectious Disease"/>
            <person name="Wu L."/>
            <person name="Ma J."/>
        </authorList>
    </citation>
    <scope>NUCLEOTIDE SEQUENCE [LARGE SCALE GENOMIC DNA]</scope>
    <source>
        <strain evidence="4">CECT 8289</strain>
    </source>
</reference>
<dbReference type="Gene3D" id="3.10.580.10">
    <property type="entry name" value="CBS-domain"/>
    <property type="match status" value="1"/>
</dbReference>
<dbReference type="InterPro" id="IPR000644">
    <property type="entry name" value="CBS_dom"/>
</dbReference>
<sequence length="220" mass="24476">MLTKNLINHNIPRLQLQDSVGKALQLINDFKISHLPVVAEKKLLGLISEDDLLDVEDEKYTIEVLQDSFLQTAVPDNVHFLNAVSSSIQHDTSIVPIINSETNFEGVITVTDMLKTLGNFSGADEIGGIIVLEMARSQFAISEISRIVESNDSTVLHLNTTTNHTTGLLTVTLHISKKEIASIVATFERYDYDVVYSYGTEKFENEVSGNYQNLMNYLGI</sequence>
<feature type="domain" description="CBS" evidence="2">
    <location>
        <begin position="7"/>
        <end position="64"/>
    </location>
</feature>
<proteinExistence type="predicted"/>
<evidence type="ECO:0000256" key="1">
    <source>
        <dbReference type="PROSITE-ProRule" id="PRU00703"/>
    </source>
</evidence>
<keyword evidence="1" id="KW-0129">CBS domain</keyword>
<name>A0ABV8QT80_9BACT</name>
<keyword evidence="4" id="KW-1185">Reference proteome</keyword>
<dbReference type="Proteomes" id="UP001595907">
    <property type="component" value="Unassembled WGS sequence"/>
</dbReference>
<gene>
    <name evidence="3" type="ORF">ACFOWM_10545</name>
</gene>
<dbReference type="SUPFAM" id="SSF54631">
    <property type="entry name" value="CBS-domain pair"/>
    <property type="match status" value="1"/>
</dbReference>
<evidence type="ECO:0000313" key="4">
    <source>
        <dbReference type="Proteomes" id="UP001595907"/>
    </source>
</evidence>